<keyword evidence="1" id="KW-0812">Transmembrane</keyword>
<feature type="transmembrane region" description="Helical" evidence="1">
    <location>
        <begin position="6"/>
        <end position="23"/>
    </location>
</feature>
<evidence type="ECO:0000313" key="2">
    <source>
        <dbReference type="EMBL" id="CBJ89202.1"/>
    </source>
</evidence>
<sequence length="51" mass="6129">MGKYFLKTLIALKLIIIELIFFIKRQHTLMINYQVIIRNILFTNTLALIYN</sequence>
<keyword evidence="1" id="KW-0472">Membrane</keyword>
<proteinExistence type="predicted"/>
<dbReference type="EMBL" id="FN667742">
    <property type="protein sequence ID" value="CBJ89202.1"/>
    <property type="molecule type" value="Genomic_DNA"/>
</dbReference>
<accession>D3V904</accession>
<organism evidence="2 3">
    <name type="scientific">Xenorhabdus nematophila (strain ATCC 19061 / DSM 3370 / CCUG 14189 / LMG 1036 / NCIMB 9965 / AN6)</name>
    <dbReference type="NCBI Taxonomy" id="406817"/>
    <lineage>
        <taxon>Bacteria</taxon>
        <taxon>Pseudomonadati</taxon>
        <taxon>Pseudomonadota</taxon>
        <taxon>Gammaproteobacteria</taxon>
        <taxon>Enterobacterales</taxon>
        <taxon>Morganellaceae</taxon>
        <taxon>Xenorhabdus</taxon>
    </lineage>
</organism>
<dbReference type="Proteomes" id="UP000008075">
    <property type="component" value="Chromosome"/>
</dbReference>
<keyword evidence="3" id="KW-1185">Reference proteome</keyword>
<keyword evidence="1" id="KW-1133">Transmembrane helix</keyword>
<dbReference type="AlphaFoldDB" id="D3V904"/>
<dbReference type="KEGG" id="xne:XNC1_1131"/>
<evidence type="ECO:0000313" key="3">
    <source>
        <dbReference type="Proteomes" id="UP000008075"/>
    </source>
</evidence>
<protein>
    <submittedName>
        <fullName evidence="2">Uncharacterized protein</fullName>
    </submittedName>
</protein>
<reference evidence="2 3" key="1">
    <citation type="journal article" date="2011" name="PLoS ONE">
        <title>The entomopathogenic bacterial endosymbionts xenorhabdus and photorhabdus: convergent lifestyles from divergent genomes.</title>
        <authorList>
            <person name="Chaston J.M."/>
            <person name="Suen G."/>
            <person name="Tucker S.L."/>
            <person name="Andersen A.W."/>
            <person name="Bhasin A."/>
            <person name="Bode E."/>
            <person name="Bode H.B."/>
            <person name="Brachmann A.O."/>
            <person name="Cowles C.E."/>
            <person name="Cowles K.N."/>
            <person name="Darby C."/>
            <person name="de Leon L."/>
            <person name="Drace K."/>
            <person name="Du Z."/>
            <person name="Givaudan A."/>
            <person name="Herbert Tran E.E."/>
            <person name="Jewell K.A."/>
            <person name="Knack J.J."/>
            <person name="Krasomil-Osterfeld K.C."/>
            <person name="Kukor R."/>
            <person name="Lanois A."/>
            <person name="Latreille P."/>
            <person name="Leimgruber N.K."/>
            <person name="Lipke C.M."/>
            <person name="Liu R."/>
            <person name="Lu X."/>
            <person name="Martens E.C."/>
            <person name="Marri P.R."/>
            <person name="Medigue C."/>
            <person name="Menard M.L."/>
            <person name="Miller N.M."/>
            <person name="Morales-Soto N."/>
            <person name="Norton S."/>
            <person name="Ogier J.C."/>
            <person name="Orchard S.S."/>
            <person name="Park D."/>
            <person name="Park Y."/>
            <person name="Qurollo B.A."/>
            <person name="Sugar D.R."/>
            <person name="Richards G.R."/>
            <person name="Rouy Z."/>
            <person name="Slominski B."/>
            <person name="Slominski K."/>
            <person name="Snyder H."/>
            <person name="Tjaden B.C."/>
            <person name="van der Hoeven R."/>
            <person name="Welch R.D."/>
            <person name="Wheeler C."/>
            <person name="Xiang B."/>
            <person name="Barbazuk B."/>
            <person name="Gaudriault S."/>
            <person name="Goodner B."/>
            <person name="Slater S.C."/>
            <person name="Forst S."/>
            <person name="Goldman B.S."/>
            <person name="Goodrich-Blair H."/>
        </authorList>
    </citation>
    <scope>NUCLEOTIDE SEQUENCE [LARGE SCALE GENOMIC DNA]</scope>
    <source>
        <strain evidence="3">ATCC 19061 / DSM 3370 / CCUG 14189 / LMG 1036 / NCIMB 9965 / AN6</strain>
    </source>
</reference>
<evidence type="ECO:0000256" key="1">
    <source>
        <dbReference type="SAM" id="Phobius"/>
    </source>
</evidence>
<name>D3V904_XENNA</name>
<dbReference type="HOGENOM" id="CLU_3105472_0_0_6"/>
<gene>
    <name evidence="2" type="ordered locus">XNC1_1131</name>
</gene>